<dbReference type="PROSITE" id="PS00166">
    <property type="entry name" value="ENOYL_COA_HYDRATASE"/>
    <property type="match status" value="1"/>
</dbReference>
<evidence type="ECO:0000256" key="1">
    <source>
        <dbReference type="ARBA" id="ARBA00005254"/>
    </source>
</evidence>
<dbReference type="CDD" id="cd06558">
    <property type="entry name" value="crotonase-like"/>
    <property type="match status" value="1"/>
</dbReference>
<dbReference type="RefSeq" id="WP_130649575.1">
    <property type="nucleotide sequence ID" value="NZ_BMHA01000003.1"/>
</dbReference>
<dbReference type="InterPro" id="IPR018376">
    <property type="entry name" value="Enoyl-CoA_hyd/isom_CS"/>
</dbReference>
<dbReference type="Pfam" id="PF00378">
    <property type="entry name" value="ECH_1"/>
    <property type="match status" value="1"/>
</dbReference>
<dbReference type="GO" id="GO:0016853">
    <property type="term" value="F:isomerase activity"/>
    <property type="evidence" value="ECO:0007669"/>
    <property type="project" value="InterPro"/>
</dbReference>
<evidence type="ECO:0000256" key="2">
    <source>
        <dbReference type="RuleBase" id="RU003707"/>
    </source>
</evidence>
<dbReference type="PANTHER" id="PTHR43149:SF1">
    <property type="entry name" value="DELTA(3,5)-DELTA(2,4)-DIENOYL-COA ISOMERASE, MITOCHONDRIAL"/>
    <property type="match status" value="1"/>
</dbReference>
<dbReference type="PANTHER" id="PTHR43149">
    <property type="entry name" value="ENOYL-COA HYDRATASE"/>
    <property type="match status" value="1"/>
</dbReference>
<gene>
    <name evidence="3" type="ORF">GCM10011354_08400</name>
</gene>
<dbReference type="AlphaFoldDB" id="A0A8J3ET22"/>
<name>A0A8J3ET22_9ACTN</name>
<dbReference type="SUPFAM" id="SSF52096">
    <property type="entry name" value="ClpP/crotonase"/>
    <property type="match status" value="1"/>
</dbReference>
<dbReference type="InterPro" id="IPR029045">
    <property type="entry name" value="ClpP/crotonase-like_dom_sf"/>
</dbReference>
<comment type="caution">
    <text evidence="3">The sequence shown here is derived from an EMBL/GenBank/DDBJ whole genome shotgun (WGS) entry which is preliminary data.</text>
</comment>
<comment type="similarity">
    <text evidence="1 2">Belongs to the enoyl-CoA hydratase/isomerase family.</text>
</comment>
<dbReference type="Gene3D" id="3.90.226.10">
    <property type="entry name" value="2-enoyl-CoA Hydratase, Chain A, domain 1"/>
    <property type="match status" value="1"/>
</dbReference>
<protein>
    <submittedName>
        <fullName evidence="3">3-hydroxybutyryl-CoA dehydratase</fullName>
    </submittedName>
</protein>
<dbReference type="InterPro" id="IPR001753">
    <property type="entry name" value="Enoyl-CoA_hydra/iso"/>
</dbReference>
<proteinExistence type="inferred from homology"/>
<dbReference type="Proteomes" id="UP000650511">
    <property type="component" value="Unassembled WGS sequence"/>
</dbReference>
<evidence type="ECO:0000313" key="4">
    <source>
        <dbReference type="Proteomes" id="UP000650511"/>
    </source>
</evidence>
<evidence type="ECO:0000313" key="3">
    <source>
        <dbReference type="EMBL" id="GGI04299.1"/>
    </source>
</evidence>
<reference evidence="3" key="1">
    <citation type="journal article" date="2014" name="Int. J. Syst. Evol. Microbiol.">
        <title>Complete genome sequence of Corynebacterium casei LMG S-19264T (=DSM 44701T), isolated from a smear-ripened cheese.</title>
        <authorList>
            <consortium name="US DOE Joint Genome Institute (JGI-PGF)"/>
            <person name="Walter F."/>
            <person name="Albersmeier A."/>
            <person name="Kalinowski J."/>
            <person name="Ruckert C."/>
        </authorList>
    </citation>
    <scope>NUCLEOTIDE SEQUENCE</scope>
    <source>
        <strain evidence="3">CGMCC 1.14988</strain>
    </source>
</reference>
<dbReference type="InterPro" id="IPR045002">
    <property type="entry name" value="Ech1-like"/>
</dbReference>
<reference evidence="3" key="2">
    <citation type="submission" date="2020-09" db="EMBL/GenBank/DDBJ databases">
        <authorList>
            <person name="Sun Q."/>
            <person name="Zhou Y."/>
        </authorList>
    </citation>
    <scope>NUCLEOTIDE SEQUENCE</scope>
    <source>
        <strain evidence="3">CGMCC 1.14988</strain>
    </source>
</reference>
<keyword evidence="4" id="KW-1185">Reference proteome</keyword>
<dbReference type="EMBL" id="BMHA01000003">
    <property type="protein sequence ID" value="GGI04299.1"/>
    <property type="molecule type" value="Genomic_DNA"/>
</dbReference>
<sequence length="258" mass="26603">MTDVVGYEVQDAVAHVTIRRPDKRNAMSLEVFAGLGACARRAGQDPAVGAVVVAGEGGTFSAGIDLAVFGEQLQGGVDPGFVAELQAAFTAFEELDKPTLAAIEGHCLGAGIQLALACHLRAVAPDAALAVKEADWGLVPDLGGSWRLPRLVGLGRATELTMTARTVGADEALAMGLVELALGSGDPRAEAHAVAAKLAAGPGALRRAPRLLRENLDRGRESALAAEARTQVACVEGHDFREAVSARLEGRAPAFRGT</sequence>
<dbReference type="OrthoDB" id="9777711at2"/>
<accession>A0A8J3ET22</accession>
<organism evidence="3 4">
    <name type="scientific">Egicoccus halophilus</name>
    <dbReference type="NCBI Taxonomy" id="1670830"/>
    <lineage>
        <taxon>Bacteria</taxon>
        <taxon>Bacillati</taxon>
        <taxon>Actinomycetota</taxon>
        <taxon>Nitriliruptoria</taxon>
        <taxon>Egicoccales</taxon>
        <taxon>Egicoccaceae</taxon>
        <taxon>Egicoccus</taxon>
    </lineage>
</organism>